<dbReference type="GO" id="GO:0016740">
    <property type="term" value="F:transferase activity"/>
    <property type="evidence" value="ECO:0007669"/>
    <property type="project" value="UniProtKB-KW"/>
</dbReference>
<gene>
    <name evidence="1" type="ORF">SAMN05421783_11227</name>
</gene>
<proteinExistence type="predicted"/>
<dbReference type="RefSeq" id="WP_093032867.1">
    <property type="nucleotide sequence ID" value="NZ_FNNZ01000012.1"/>
</dbReference>
<protein>
    <submittedName>
        <fullName evidence="1">Sulfotransferase family protein</fullName>
    </submittedName>
</protein>
<organism evidence="1 2">
    <name type="scientific">Thiocapsa roseopersicina</name>
    <dbReference type="NCBI Taxonomy" id="1058"/>
    <lineage>
        <taxon>Bacteria</taxon>
        <taxon>Pseudomonadati</taxon>
        <taxon>Pseudomonadota</taxon>
        <taxon>Gammaproteobacteria</taxon>
        <taxon>Chromatiales</taxon>
        <taxon>Chromatiaceae</taxon>
        <taxon>Thiocapsa</taxon>
    </lineage>
</organism>
<dbReference type="PANTHER" id="PTHR32175:SF26">
    <property type="entry name" value="PROTEIN, PUTATIVE, EXPRESSED-RELATED"/>
    <property type="match status" value="1"/>
</dbReference>
<dbReference type="AlphaFoldDB" id="A0A1H2Y3W7"/>
<dbReference type="Proteomes" id="UP000198816">
    <property type="component" value="Unassembled WGS sequence"/>
</dbReference>
<dbReference type="Pfam" id="PF13469">
    <property type="entry name" value="Sulfotransfer_3"/>
    <property type="match status" value="1"/>
</dbReference>
<dbReference type="EMBL" id="FNNZ01000012">
    <property type="protein sequence ID" value="SDW99741.1"/>
    <property type="molecule type" value="Genomic_DNA"/>
</dbReference>
<keyword evidence="2" id="KW-1185">Reference proteome</keyword>
<dbReference type="Gene3D" id="3.40.50.300">
    <property type="entry name" value="P-loop containing nucleotide triphosphate hydrolases"/>
    <property type="match status" value="1"/>
</dbReference>
<keyword evidence="1" id="KW-0808">Transferase</keyword>
<dbReference type="SUPFAM" id="SSF52540">
    <property type="entry name" value="P-loop containing nucleoside triphosphate hydrolases"/>
    <property type="match status" value="1"/>
</dbReference>
<evidence type="ECO:0000313" key="2">
    <source>
        <dbReference type="Proteomes" id="UP000198816"/>
    </source>
</evidence>
<reference evidence="2" key="1">
    <citation type="submission" date="2016-10" db="EMBL/GenBank/DDBJ databases">
        <authorList>
            <person name="Varghese N."/>
            <person name="Submissions S."/>
        </authorList>
    </citation>
    <scope>NUCLEOTIDE SEQUENCE [LARGE SCALE GENOMIC DNA]</scope>
    <source>
        <strain evidence="2">DSM 217</strain>
    </source>
</reference>
<dbReference type="PANTHER" id="PTHR32175">
    <property type="entry name" value="PROTEIN, PUTATIVE, EXPRESSED-RELATED"/>
    <property type="match status" value="1"/>
</dbReference>
<sequence>MKKFVVLTTQRSGSVALIQSLSSHPDIVCFGEIFLKGATYARHMSVPPGRSNFLYEEYIRESLAKRVRALLAPKASVRDFLETFYGRQEDKRAAGFKLMYSQIANHRGALDWILRHDVGIIHLVREDALRVILSRHTRVKTGVAHSAAKIDAASLRLDPAELVRQLDAREKNVKRFRELLTDQPDSIEIRYEHYLENRPSENRRILQFLGVSPDIELVSGVVKQATRPLREVIENYDEVLAAVRGTPHMKFFDG</sequence>
<dbReference type="OrthoDB" id="7845842at2"/>
<dbReference type="InterPro" id="IPR052796">
    <property type="entry name" value="Nod_factor_sulfotransferase"/>
</dbReference>
<evidence type="ECO:0000313" key="1">
    <source>
        <dbReference type="EMBL" id="SDW99741.1"/>
    </source>
</evidence>
<name>A0A1H2Y3W7_THIRO</name>
<accession>A0A1H2Y3W7</accession>
<dbReference type="STRING" id="1058.SAMN05421783_11227"/>
<dbReference type="InterPro" id="IPR027417">
    <property type="entry name" value="P-loop_NTPase"/>
</dbReference>